<dbReference type="EMBL" id="HBHT01016587">
    <property type="protein sequence ID" value="CAD9963737.1"/>
    <property type="molecule type" value="Transcribed_RNA"/>
</dbReference>
<accession>A0A7S2YAG6</accession>
<feature type="region of interest" description="Disordered" evidence="1">
    <location>
        <begin position="38"/>
        <end position="78"/>
    </location>
</feature>
<evidence type="ECO:0000313" key="3">
    <source>
        <dbReference type="EMBL" id="CAD9963737.1"/>
    </source>
</evidence>
<keyword evidence="2" id="KW-0472">Membrane</keyword>
<organism evidence="3">
    <name type="scientific">Entomoneis paludosa</name>
    <dbReference type="NCBI Taxonomy" id="265537"/>
    <lineage>
        <taxon>Eukaryota</taxon>
        <taxon>Sar</taxon>
        <taxon>Stramenopiles</taxon>
        <taxon>Ochrophyta</taxon>
        <taxon>Bacillariophyta</taxon>
        <taxon>Bacillariophyceae</taxon>
        <taxon>Bacillariophycidae</taxon>
        <taxon>Entomoneidaceae</taxon>
        <taxon>Entomoneis</taxon>
    </lineage>
</organism>
<dbReference type="AlphaFoldDB" id="A0A7S2YAG6"/>
<feature type="transmembrane region" description="Helical" evidence="2">
    <location>
        <begin position="129"/>
        <end position="148"/>
    </location>
</feature>
<feature type="compositionally biased region" description="Low complexity" evidence="1">
    <location>
        <begin position="106"/>
        <end position="121"/>
    </location>
</feature>
<name>A0A7S2YAG6_9STRA</name>
<keyword evidence="2" id="KW-1133">Transmembrane helix</keyword>
<proteinExistence type="predicted"/>
<gene>
    <name evidence="3" type="ORF">APAL1065_LOCUS11063</name>
</gene>
<sequence>MTIFKDGLEQEKIHLHEINDKEKLHALFVEKGFVKMSPEESKQIQADRRAKSEQEKLTAREQAKSNAKHFSLRKNSRTSDIAARIQRIKDMKGDDATASAAKVRGTAETSGSSSLLASAPSSEEWKMPLAMGLLASVLAVGGIAMSRGGRRKKMTGRR</sequence>
<reference evidence="3" key="1">
    <citation type="submission" date="2021-01" db="EMBL/GenBank/DDBJ databases">
        <authorList>
            <person name="Corre E."/>
            <person name="Pelletier E."/>
            <person name="Niang G."/>
            <person name="Scheremetjew M."/>
            <person name="Finn R."/>
            <person name="Kale V."/>
            <person name="Holt S."/>
            <person name="Cochrane G."/>
            <person name="Meng A."/>
            <person name="Brown T."/>
            <person name="Cohen L."/>
        </authorList>
    </citation>
    <scope>NUCLEOTIDE SEQUENCE</scope>
    <source>
        <strain evidence="3">CCMP125</strain>
    </source>
</reference>
<feature type="compositionally biased region" description="Basic residues" evidence="1">
    <location>
        <begin position="66"/>
        <end position="76"/>
    </location>
</feature>
<feature type="compositionally biased region" description="Basic and acidic residues" evidence="1">
    <location>
        <begin position="38"/>
        <end position="63"/>
    </location>
</feature>
<protein>
    <submittedName>
        <fullName evidence="3">Uncharacterized protein</fullName>
    </submittedName>
</protein>
<evidence type="ECO:0000256" key="1">
    <source>
        <dbReference type="SAM" id="MobiDB-lite"/>
    </source>
</evidence>
<feature type="region of interest" description="Disordered" evidence="1">
    <location>
        <begin position="91"/>
        <end position="121"/>
    </location>
</feature>
<keyword evidence="2" id="KW-0812">Transmembrane</keyword>
<evidence type="ECO:0000256" key="2">
    <source>
        <dbReference type="SAM" id="Phobius"/>
    </source>
</evidence>